<comment type="caution">
    <text evidence="2">The sequence shown here is derived from an EMBL/GenBank/DDBJ whole genome shotgun (WGS) entry which is preliminary data.</text>
</comment>
<evidence type="ECO:0000313" key="2">
    <source>
        <dbReference type="EMBL" id="CAD6204361.1"/>
    </source>
</evidence>
<gene>
    <name evidence="2" type="ORF">NCGR_LOCUS2355</name>
</gene>
<keyword evidence="3" id="KW-1185">Reference proteome</keyword>
<dbReference type="AlphaFoldDB" id="A0A811M772"/>
<keyword evidence="1" id="KW-0812">Transmembrane</keyword>
<dbReference type="OrthoDB" id="662108at2759"/>
<feature type="transmembrane region" description="Helical" evidence="1">
    <location>
        <begin position="74"/>
        <end position="95"/>
    </location>
</feature>
<dbReference type="PANTHER" id="PTHR33115:SF33">
    <property type="entry name" value="OS03G0145400 PROTEIN"/>
    <property type="match status" value="1"/>
</dbReference>
<dbReference type="SUPFAM" id="SSF48371">
    <property type="entry name" value="ARM repeat"/>
    <property type="match status" value="1"/>
</dbReference>
<dbReference type="EMBL" id="CAJGYO010000001">
    <property type="protein sequence ID" value="CAD6204361.1"/>
    <property type="molecule type" value="Genomic_DNA"/>
</dbReference>
<name>A0A811M772_9POAL</name>
<evidence type="ECO:0000313" key="3">
    <source>
        <dbReference type="Proteomes" id="UP000604825"/>
    </source>
</evidence>
<protein>
    <recommendedName>
        <fullName evidence="4">ARM repeat superfamily protein</fullName>
    </recommendedName>
</protein>
<reference evidence="2" key="1">
    <citation type="submission" date="2020-10" db="EMBL/GenBank/DDBJ databases">
        <authorList>
            <person name="Han B."/>
            <person name="Lu T."/>
            <person name="Zhao Q."/>
            <person name="Huang X."/>
            <person name="Zhao Y."/>
        </authorList>
    </citation>
    <scope>NUCLEOTIDE SEQUENCE</scope>
</reference>
<organism evidence="2 3">
    <name type="scientific">Miscanthus lutarioriparius</name>
    <dbReference type="NCBI Taxonomy" id="422564"/>
    <lineage>
        <taxon>Eukaryota</taxon>
        <taxon>Viridiplantae</taxon>
        <taxon>Streptophyta</taxon>
        <taxon>Embryophyta</taxon>
        <taxon>Tracheophyta</taxon>
        <taxon>Spermatophyta</taxon>
        <taxon>Magnoliopsida</taxon>
        <taxon>Liliopsida</taxon>
        <taxon>Poales</taxon>
        <taxon>Poaceae</taxon>
        <taxon>PACMAD clade</taxon>
        <taxon>Panicoideae</taxon>
        <taxon>Andropogonodae</taxon>
        <taxon>Andropogoneae</taxon>
        <taxon>Saccharinae</taxon>
        <taxon>Miscanthus</taxon>
    </lineage>
</organism>
<keyword evidence="1" id="KW-0472">Membrane</keyword>
<evidence type="ECO:0000256" key="1">
    <source>
        <dbReference type="SAM" id="Phobius"/>
    </source>
</evidence>
<keyword evidence="1" id="KW-1133">Transmembrane helix</keyword>
<dbReference type="InterPro" id="IPR016024">
    <property type="entry name" value="ARM-type_fold"/>
</dbReference>
<evidence type="ECO:0008006" key="4">
    <source>
        <dbReference type="Google" id="ProtNLM"/>
    </source>
</evidence>
<dbReference type="InterPro" id="IPR011989">
    <property type="entry name" value="ARM-like"/>
</dbReference>
<dbReference type="Proteomes" id="UP000604825">
    <property type="component" value="Unassembled WGS sequence"/>
</dbReference>
<proteinExistence type="predicted"/>
<accession>A0A811M772</accession>
<sequence>MDRRVSLATGSVNVLIPDHDQLPTLFEPQKAVITPPPRVRASVVDDEDNPAPPERRLTMLALQLAVLEKAASRLGTLGFIWATVVLLAGFAITLGQTDFWCITTLLLVEGVRILGRSHELEWQHETTGRAPVSWAVGRVFHWLQLLSASSCAALSLLRLVHQRYDGSELARVNRHSALDIFYGLALAEALLFLVEKALWQWTVGHHRLLERVAADCHLATDCGAVAVRRFFYDSYSRCLNGSIFDGLHMDLVFYADDLLTAGSHDEQRLGASILAALVESDRFADATLRKIGTSGPSIERLIEMLSWKNASEKDVRRSAAVVVFMLTGRKLDALRVTRIPGAMESVASLLYADLDELNLLGLSILNNLARDHDNCDKIGKTRGLLDRIISYSGIVANGPPTGMRLKAVKQSLRVVKRLASTTGTTGKLLRRELSDIVFTVSNVREVLQQQDEKGVSELHRLAIEILTNLAMDEEAREMIGTTGGVVSTLVAMFLPEKQEAAPDRHKDAVRVEAGEALAMLALGSRRNCGAIIMAFGRGVERLVEALSDPIVVISAARILRNLCTYAGDEWQLTLRGVTTGATKMLRFMQPGELRASLATAGVTDAALARTLVLVLREYSRPSLLVPRIRLYTLELAIALMRSDARFVTLFVELGMEAEQRRVAETTSGLECFNVFSGSVGLSRRAVSVASLVDSAVELMRQQA</sequence>
<dbReference type="Gene3D" id="1.25.10.10">
    <property type="entry name" value="Leucine-rich Repeat Variant"/>
    <property type="match status" value="2"/>
</dbReference>
<dbReference type="PANTHER" id="PTHR33115">
    <property type="entry name" value="ARM REPEAT SUPERFAMILY PROTEIN"/>
    <property type="match status" value="1"/>
</dbReference>